<accession>A0A240EPX1</accession>
<protein>
    <recommendedName>
        <fullName evidence="3">Apea-like HEPN domain-containing protein</fullName>
    </recommendedName>
</protein>
<sequence length="330" mass="37818">MKSISIRCGNITPNSAEVEHDDVIFGWREIESILTNYAIPLDSNRTVYVSVDVSDICEKLNRLKPENCTEFFRTFSFDLSKLDTEHPFSASINFSIEKNFDDEGWSELKFLERVMEQIFLVLNIAIRGGCNFGSIQVGEAWRSLHCAELESGWHYSSVNGWPRLKPISVTKSWYWLEKYSSIFFNLANTSITKASAVLLHLSYKRDIESTDVLQLSQVIENLYLSKGEPKARGLNRKLPVVLGPLPHSNKRLIQDFYKLRSDIAHGDFPLFRPRYEETDLGFKEAEKNYWEISQEIDKGVAVLIGTLQFLIENNASSMSFKESVFVETNG</sequence>
<dbReference type="RefSeq" id="WP_096995578.1">
    <property type="nucleotide sequence ID" value="NZ_JBHSII010000001.1"/>
</dbReference>
<gene>
    <name evidence="1" type="ORF">VTH8203_04325</name>
</gene>
<dbReference type="Proteomes" id="UP000219336">
    <property type="component" value="Unassembled WGS sequence"/>
</dbReference>
<organism evidence="1 2">
    <name type="scientific">Vibrio thalassae</name>
    <dbReference type="NCBI Taxonomy" id="1243014"/>
    <lineage>
        <taxon>Bacteria</taxon>
        <taxon>Pseudomonadati</taxon>
        <taxon>Pseudomonadota</taxon>
        <taxon>Gammaproteobacteria</taxon>
        <taxon>Vibrionales</taxon>
        <taxon>Vibrionaceae</taxon>
        <taxon>Vibrio</taxon>
    </lineage>
</organism>
<proteinExistence type="predicted"/>
<keyword evidence="2" id="KW-1185">Reference proteome</keyword>
<evidence type="ECO:0008006" key="3">
    <source>
        <dbReference type="Google" id="ProtNLM"/>
    </source>
</evidence>
<name>A0A240EPX1_9VIBR</name>
<dbReference type="OrthoDB" id="5918065at2"/>
<reference evidence="2" key="1">
    <citation type="submission" date="2016-06" db="EMBL/GenBank/DDBJ databases">
        <authorList>
            <person name="Rodrigo-Torres L."/>
            <person name="Arahal R.D."/>
            <person name="Lucena T."/>
        </authorList>
    </citation>
    <scope>NUCLEOTIDE SEQUENCE [LARGE SCALE GENOMIC DNA]</scope>
    <source>
        <strain evidence="2">CECT8203</strain>
    </source>
</reference>
<evidence type="ECO:0000313" key="2">
    <source>
        <dbReference type="Proteomes" id="UP000219336"/>
    </source>
</evidence>
<dbReference type="EMBL" id="OANU01000124">
    <property type="protein sequence ID" value="SNX50664.1"/>
    <property type="molecule type" value="Genomic_DNA"/>
</dbReference>
<evidence type="ECO:0000313" key="1">
    <source>
        <dbReference type="EMBL" id="SNX50664.1"/>
    </source>
</evidence>
<dbReference type="AlphaFoldDB" id="A0A240EPX1"/>